<name>A0A934N3L8_9BACT</name>
<dbReference type="RefSeq" id="WP_338202795.1">
    <property type="nucleotide sequence ID" value="NZ_JAEKNR010000146.1"/>
</dbReference>
<accession>A0A934N3L8</accession>
<gene>
    <name evidence="2" type="ORF">JF922_14645</name>
</gene>
<dbReference type="InterPro" id="IPR045727">
    <property type="entry name" value="DUF6081"/>
</dbReference>
<dbReference type="Proteomes" id="UP000612893">
    <property type="component" value="Unassembled WGS sequence"/>
</dbReference>
<protein>
    <recommendedName>
        <fullName evidence="4">Minor tail protein</fullName>
    </recommendedName>
</protein>
<evidence type="ECO:0000313" key="3">
    <source>
        <dbReference type="Proteomes" id="UP000612893"/>
    </source>
</evidence>
<keyword evidence="3" id="KW-1185">Reference proteome</keyword>
<proteinExistence type="predicted"/>
<evidence type="ECO:0000256" key="1">
    <source>
        <dbReference type="SAM" id="MobiDB-lite"/>
    </source>
</evidence>
<dbReference type="Pfam" id="PF19559">
    <property type="entry name" value="DUF6081"/>
    <property type="match status" value="1"/>
</dbReference>
<dbReference type="EMBL" id="JAEKNR010000146">
    <property type="protein sequence ID" value="MBJ7599300.1"/>
    <property type="molecule type" value="Genomic_DNA"/>
</dbReference>
<sequence>MTVLEYDTFTAGAVDPRKWQVLQLPTPDGSLWAYGDPEARVEARDGTMEITVNPFRLKHDTVHMLDDPKHLLVTPEPIPVAEGSRTTVSVEMACENYNGNSDDLLDGWIGLVVGDFSTGMIFDWMLSSTRLGALYERLPIPGVTPEGESFSYVIQSPFVAVNSPGEFRRYEVILDRTGRTCEFKVEGKLFYRAAAIPVDIPSVTLGLIVCTLLPPDPQRGSVSAHGQGARGSWRHLNVTTSD</sequence>
<feature type="region of interest" description="Disordered" evidence="1">
    <location>
        <begin position="220"/>
        <end position="242"/>
    </location>
</feature>
<dbReference type="AlphaFoldDB" id="A0A934N3L8"/>
<evidence type="ECO:0000313" key="2">
    <source>
        <dbReference type="EMBL" id="MBJ7599300.1"/>
    </source>
</evidence>
<evidence type="ECO:0008006" key="4">
    <source>
        <dbReference type="Google" id="ProtNLM"/>
    </source>
</evidence>
<comment type="caution">
    <text evidence="2">The sequence shown here is derived from an EMBL/GenBank/DDBJ whole genome shotgun (WGS) entry which is preliminary data.</text>
</comment>
<reference evidence="2" key="1">
    <citation type="submission" date="2020-10" db="EMBL/GenBank/DDBJ databases">
        <title>Ca. Dormibacterota MAGs.</title>
        <authorList>
            <person name="Montgomery K."/>
        </authorList>
    </citation>
    <scope>NUCLEOTIDE SEQUENCE [LARGE SCALE GENOMIC DNA]</scope>
    <source>
        <strain evidence="2">SC8812_S17_10</strain>
    </source>
</reference>
<organism evidence="2 3">
    <name type="scientific">Candidatus Nephthysia bennettiae</name>
    <dbReference type="NCBI Taxonomy" id="3127016"/>
    <lineage>
        <taxon>Bacteria</taxon>
        <taxon>Bacillati</taxon>
        <taxon>Candidatus Dormiibacterota</taxon>
        <taxon>Candidatus Dormibacteria</taxon>
        <taxon>Candidatus Dormibacterales</taxon>
        <taxon>Candidatus Dormibacteraceae</taxon>
        <taxon>Candidatus Nephthysia</taxon>
    </lineage>
</organism>